<feature type="transmembrane region" description="Helical" evidence="1">
    <location>
        <begin position="5"/>
        <end position="23"/>
    </location>
</feature>
<proteinExistence type="predicted"/>
<evidence type="ECO:0000313" key="3">
    <source>
        <dbReference type="Proteomes" id="UP000317023"/>
    </source>
</evidence>
<sequence length="177" mass="20007">MTLIAFAIFVGWYVFSWLFRSILGLDKALASAIIAAFVAVFSLIFAYWKEREKARQEVHREKKVEVYSIFFEMVFRILKDSKKAEDAQAYVESTELQDALFELMKGVLAYGSPLVVLAMGRWKLSAESSAGNQILLIGDILLAMRKDLGLSNRGLTNINIHQVYVNDDVEAFLKGTN</sequence>
<comment type="caution">
    <text evidence="2">The sequence shown here is derived from an EMBL/GenBank/DDBJ whole genome shotgun (WGS) entry which is preliminary data.</text>
</comment>
<gene>
    <name evidence="2" type="ORF">EXN61_17830</name>
</gene>
<keyword evidence="1" id="KW-1133">Transmembrane helix</keyword>
<evidence type="ECO:0000313" key="2">
    <source>
        <dbReference type="EMBL" id="TRB04790.1"/>
    </source>
</evidence>
<name>A0A546XVK5_AGRTU</name>
<dbReference type="AlphaFoldDB" id="A0A546XVK5"/>
<evidence type="ECO:0000256" key="1">
    <source>
        <dbReference type="SAM" id="Phobius"/>
    </source>
</evidence>
<dbReference type="EMBL" id="SGOE01000005">
    <property type="protein sequence ID" value="TRB04790.1"/>
    <property type="molecule type" value="Genomic_DNA"/>
</dbReference>
<protein>
    <submittedName>
        <fullName evidence="2">Uncharacterized protein</fullName>
    </submittedName>
</protein>
<feature type="transmembrane region" description="Helical" evidence="1">
    <location>
        <begin position="29"/>
        <end position="48"/>
    </location>
</feature>
<accession>A0A546XVK5</accession>
<dbReference type="Proteomes" id="UP000317023">
    <property type="component" value="Unassembled WGS sequence"/>
</dbReference>
<dbReference type="RefSeq" id="WP_142858173.1">
    <property type="nucleotide sequence ID" value="NZ_SGOE01000005.1"/>
</dbReference>
<organism evidence="2 3">
    <name type="scientific">Agrobacterium tumefaciens</name>
    <dbReference type="NCBI Taxonomy" id="358"/>
    <lineage>
        <taxon>Bacteria</taxon>
        <taxon>Pseudomonadati</taxon>
        <taxon>Pseudomonadota</taxon>
        <taxon>Alphaproteobacteria</taxon>
        <taxon>Hyphomicrobiales</taxon>
        <taxon>Rhizobiaceae</taxon>
        <taxon>Rhizobium/Agrobacterium group</taxon>
        <taxon>Agrobacterium</taxon>
        <taxon>Agrobacterium tumefaciens complex</taxon>
    </lineage>
</organism>
<keyword evidence="1" id="KW-0472">Membrane</keyword>
<reference evidence="2 3" key="1">
    <citation type="journal article" date="2019" name="Appl. Microbiol. Biotechnol.">
        <title>Differential efficiency of wild type rhizogenic strains for rol gene transformation of plants.</title>
        <authorList>
            <person name="Desmet S."/>
            <person name="De Keyser E."/>
            <person name="Van Vaerenbergh J."/>
            <person name="Baeyen S."/>
            <person name="Van Huylenbroeck J."/>
            <person name="Geelen D."/>
            <person name="Dhooghe E."/>
        </authorList>
    </citation>
    <scope>NUCLEOTIDE SEQUENCE [LARGE SCALE GENOMIC DNA]</scope>
    <source>
        <strain evidence="2 3">MAFF210266</strain>
    </source>
</reference>
<keyword evidence="1" id="KW-0812">Transmembrane</keyword>